<dbReference type="PANTHER" id="PTHR34605:SF3">
    <property type="entry name" value="P CELL-TYPE AGGLUTINATION PROTEIN MAP4-LIKE-RELATED"/>
    <property type="match status" value="1"/>
</dbReference>
<evidence type="ECO:0000256" key="1">
    <source>
        <dbReference type="ARBA" id="ARBA00023172"/>
    </source>
</evidence>
<organism evidence="2 3">
    <name type="scientific">Phytophthora rubi</name>
    <dbReference type="NCBI Taxonomy" id="129364"/>
    <lineage>
        <taxon>Eukaryota</taxon>
        <taxon>Sar</taxon>
        <taxon>Stramenopiles</taxon>
        <taxon>Oomycota</taxon>
        <taxon>Peronosporomycetes</taxon>
        <taxon>Peronosporales</taxon>
        <taxon>Peronosporaceae</taxon>
        <taxon>Phytophthora</taxon>
    </lineage>
</organism>
<dbReference type="GO" id="GO:0015074">
    <property type="term" value="P:DNA integration"/>
    <property type="evidence" value="ECO:0007669"/>
    <property type="project" value="InterPro"/>
</dbReference>
<reference evidence="2 3" key="1">
    <citation type="submission" date="2018-09" db="EMBL/GenBank/DDBJ databases">
        <title>Genomic investigation of the strawberry pathogen Phytophthora fragariae indicates pathogenicity is determined by transcriptional variation in three key races.</title>
        <authorList>
            <person name="Adams T.M."/>
            <person name="Armitage A.D."/>
            <person name="Sobczyk M.K."/>
            <person name="Bates H.J."/>
            <person name="Dunwell J.M."/>
            <person name="Nellist C.F."/>
            <person name="Harrison R.J."/>
        </authorList>
    </citation>
    <scope>NUCLEOTIDE SEQUENCE [LARGE SCALE GENOMIC DNA]</scope>
    <source>
        <strain evidence="2 3">SCRP249</strain>
    </source>
</reference>
<dbReference type="AlphaFoldDB" id="A0A6A3MNC7"/>
<evidence type="ECO:0000313" key="2">
    <source>
        <dbReference type="EMBL" id="KAE9029503.1"/>
    </source>
</evidence>
<dbReference type="Proteomes" id="UP000429607">
    <property type="component" value="Unassembled WGS sequence"/>
</dbReference>
<dbReference type="EMBL" id="QXFV01000709">
    <property type="protein sequence ID" value="KAE9029503.1"/>
    <property type="molecule type" value="Genomic_DNA"/>
</dbReference>
<name>A0A6A3MNC7_9STRA</name>
<dbReference type="InterPro" id="IPR013762">
    <property type="entry name" value="Integrase-like_cat_sf"/>
</dbReference>
<gene>
    <name evidence="2" type="ORF">PR001_g11495</name>
</gene>
<dbReference type="Gene3D" id="1.10.443.10">
    <property type="entry name" value="Intergrase catalytic core"/>
    <property type="match status" value="1"/>
</dbReference>
<dbReference type="GO" id="GO:0006310">
    <property type="term" value="P:DNA recombination"/>
    <property type="evidence" value="ECO:0007669"/>
    <property type="project" value="UniProtKB-KW"/>
</dbReference>
<accession>A0A6A3MNC7</accession>
<dbReference type="SUPFAM" id="SSF56349">
    <property type="entry name" value="DNA breaking-rejoining enzymes"/>
    <property type="match status" value="1"/>
</dbReference>
<dbReference type="GO" id="GO:0003677">
    <property type="term" value="F:DNA binding"/>
    <property type="evidence" value="ECO:0007669"/>
    <property type="project" value="InterPro"/>
</dbReference>
<evidence type="ECO:0000313" key="3">
    <source>
        <dbReference type="Proteomes" id="UP000429607"/>
    </source>
</evidence>
<evidence type="ECO:0008006" key="4">
    <source>
        <dbReference type="Google" id="ProtNLM"/>
    </source>
</evidence>
<protein>
    <recommendedName>
        <fullName evidence="4">Tyr recombinase domain-containing protein</fullName>
    </recommendedName>
</protein>
<proteinExistence type="predicted"/>
<comment type="caution">
    <text evidence="2">The sequence shown here is derived from an EMBL/GenBank/DDBJ whole genome shotgun (WGS) entry which is preliminary data.</text>
</comment>
<dbReference type="InterPro" id="IPR052925">
    <property type="entry name" value="Phage_Integrase-like_Recomb"/>
</dbReference>
<dbReference type="PANTHER" id="PTHR34605">
    <property type="entry name" value="PHAGE_INTEGRASE DOMAIN-CONTAINING PROTEIN"/>
    <property type="match status" value="1"/>
</dbReference>
<sequence length="192" mass="21456">MGYFFLLRRSEYLADKGRAKPNILRYTDVVCLTKDGNQAQVEEKASSVRVKFRGSKTDQSGHGETRIRERSGLWWACPVRASWLLLTHQRQKNIPSDEPLCSVTPGKIITATDMTRAVKQAAQAAGEEPDRYGTHSMRSGGATALFTAGIDRLAIKRFGRWKSDAYERYTRIDGQVLSGLAANLISSNHLRP</sequence>
<keyword evidence="1" id="KW-0233">DNA recombination</keyword>
<dbReference type="InterPro" id="IPR011010">
    <property type="entry name" value="DNA_brk_join_enz"/>
</dbReference>